<dbReference type="InterPro" id="IPR038740">
    <property type="entry name" value="BioF2-like_GNAT_dom"/>
</dbReference>
<dbReference type="Pfam" id="PF13480">
    <property type="entry name" value="Acetyltransf_6"/>
    <property type="match status" value="1"/>
</dbReference>
<dbReference type="Gene3D" id="3.40.630.30">
    <property type="match status" value="1"/>
</dbReference>
<keyword evidence="2" id="KW-0808">Transferase</keyword>
<keyword evidence="3" id="KW-1185">Reference proteome</keyword>
<evidence type="ECO:0000313" key="2">
    <source>
        <dbReference type="EMBL" id="TKA09024.1"/>
    </source>
</evidence>
<gene>
    <name evidence="2" type="ORF">FCI23_24730</name>
</gene>
<dbReference type="AlphaFoldDB" id="A0A4U0SH81"/>
<dbReference type="GO" id="GO:0016747">
    <property type="term" value="F:acyltransferase activity, transferring groups other than amino-acyl groups"/>
    <property type="evidence" value="ECO:0007669"/>
    <property type="project" value="InterPro"/>
</dbReference>
<sequence length="282" mass="30414">MTTTGIPESRELSARALAYRDAYDSQLRARVVAGSAAYRSVESVGPVVRKIYESGHGFIGYQDLGGLDGAALDSFIAAQRDHFTALGLEVEWKHHSHDLPADLPERLRAAGFVPEEPETVLIGDAAGLASPAELPEGVRLREITSRTDLERVRALEEAVWGRDHSWLPDVLERELAGPGDPCVVVTAEADDTVVCAAWARFHQGTGFVSLWGGSTLPAWRGRGIYRATLAHRARLAADRGFRYVQVDASADSRPILSRLGLLPVATTTPFVLRPAKTGPSGG</sequence>
<dbReference type="SUPFAM" id="SSF55729">
    <property type="entry name" value="Acyl-CoA N-acyltransferases (Nat)"/>
    <property type="match status" value="1"/>
</dbReference>
<evidence type="ECO:0000313" key="3">
    <source>
        <dbReference type="Proteomes" id="UP000305778"/>
    </source>
</evidence>
<proteinExistence type="predicted"/>
<dbReference type="PROSITE" id="PS51186">
    <property type="entry name" value="GNAT"/>
    <property type="match status" value="1"/>
</dbReference>
<dbReference type="InterPro" id="IPR016181">
    <property type="entry name" value="Acyl_CoA_acyltransferase"/>
</dbReference>
<dbReference type="EMBL" id="SUMC01000025">
    <property type="protein sequence ID" value="TKA09024.1"/>
    <property type="molecule type" value="Genomic_DNA"/>
</dbReference>
<protein>
    <submittedName>
        <fullName evidence="2">GNAT family N-acetyltransferase</fullName>
    </submittedName>
</protein>
<feature type="domain" description="N-acetyltransferase" evidence="1">
    <location>
        <begin position="138"/>
        <end position="279"/>
    </location>
</feature>
<dbReference type="RefSeq" id="WP_136726122.1">
    <property type="nucleotide sequence ID" value="NZ_JAOPYF010000173.1"/>
</dbReference>
<name>A0A4U0SH81_9ACTN</name>
<dbReference type="InterPro" id="IPR000182">
    <property type="entry name" value="GNAT_dom"/>
</dbReference>
<dbReference type="OrthoDB" id="164800at2"/>
<dbReference type="CDD" id="cd04301">
    <property type="entry name" value="NAT_SF"/>
    <property type="match status" value="1"/>
</dbReference>
<reference evidence="2 3" key="1">
    <citation type="submission" date="2019-04" db="EMBL/GenBank/DDBJ databases">
        <title>Streptomyces oryziradicis sp. nov., a novel actinomycete isolated from rhizosphere soil of rice (Oryza sativa L.).</title>
        <authorList>
            <person name="Li C."/>
        </authorList>
    </citation>
    <scope>NUCLEOTIDE SEQUENCE [LARGE SCALE GENOMIC DNA]</scope>
    <source>
        <strain evidence="2 3">NEAU-C40</strain>
    </source>
</reference>
<accession>A0A4U0SH81</accession>
<organism evidence="2 3">
    <name type="scientific">Actinacidiphila oryziradicis</name>
    <dbReference type="NCBI Taxonomy" id="2571141"/>
    <lineage>
        <taxon>Bacteria</taxon>
        <taxon>Bacillati</taxon>
        <taxon>Actinomycetota</taxon>
        <taxon>Actinomycetes</taxon>
        <taxon>Kitasatosporales</taxon>
        <taxon>Streptomycetaceae</taxon>
        <taxon>Actinacidiphila</taxon>
    </lineage>
</organism>
<evidence type="ECO:0000259" key="1">
    <source>
        <dbReference type="PROSITE" id="PS51186"/>
    </source>
</evidence>
<dbReference type="Proteomes" id="UP000305778">
    <property type="component" value="Unassembled WGS sequence"/>
</dbReference>
<comment type="caution">
    <text evidence="2">The sequence shown here is derived from an EMBL/GenBank/DDBJ whole genome shotgun (WGS) entry which is preliminary data.</text>
</comment>